<dbReference type="OrthoDB" id="9814075at2"/>
<dbReference type="Gene3D" id="3.40.109.10">
    <property type="entry name" value="NADH Oxidase"/>
    <property type="match status" value="1"/>
</dbReference>
<keyword evidence="3" id="KW-1185">Reference proteome</keyword>
<dbReference type="GeneID" id="94442450"/>
<evidence type="ECO:0000313" key="2">
    <source>
        <dbReference type="EMBL" id="PXX74620.1"/>
    </source>
</evidence>
<dbReference type="CDD" id="cd02062">
    <property type="entry name" value="Nitro_FMN_reductase"/>
    <property type="match status" value="1"/>
</dbReference>
<dbReference type="EMBL" id="QJKH01000022">
    <property type="protein sequence ID" value="PXX74620.1"/>
    <property type="molecule type" value="Genomic_DNA"/>
</dbReference>
<evidence type="ECO:0000313" key="3">
    <source>
        <dbReference type="Proteomes" id="UP000247612"/>
    </source>
</evidence>
<dbReference type="SUPFAM" id="SSF55469">
    <property type="entry name" value="FMN-dependent nitroreductase-like"/>
    <property type="match status" value="1"/>
</dbReference>
<reference evidence="2 3" key="1">
    <citation type="submission" date="2018-05" db="EMBL/GenBank/DDBJ databases">
        <title>Genomic Encyclopedia of Type Strains, Phase IV (KMG-IV): sequencing the most valuable type-strain genomes for metagenomic binning, comparative biology and taxonomic classification.</title>
        <authorList>
            <person name="Goeker M."/>
        </authorList>
    </citation>
    <scope>NUCLEOTIDE SEQUENCE [LARGE SCALE GENOMIC DNA]</scope>
    <source>
        <strain evidence="2 3">JC118</strain>
    </source>
</reference>
<comment type="caution">
    <text evidence="2">The sequence shown here is derived from an EMBL/GenBank/DDBJ whole genome shotgun (WGS) entry which is preliminary data.</text>
</comment>
<dbReference type="InterPro" id="IPR029478">
    <property type="entry name" value="TM1586_NiRdase"/>
</dbReference>
<proteinExistence type="predicted"/>
<dbReference type="STRING" id="1034346.GCA_000313565_02628"/>
<dbReference type="Pfam" id="PF14512">
    <property type="entry name" value="TM1586_NiRdase"/>
    <property type="match status" value="1"/>
</dbReference>
<gene>
    <name evidence="2" type="ORF">DES51_1226</name>
</gene>
<accession>A0A2V2F1L7</accession>
<name>A0A2V2F1L7_9FIRM</name>
<dbReference type="RefSeq" id="WP_022938913.1">
    <property type="nucleotide sequence ID" value="NZ_CABKRQ010000007.1"/>
</dbReference>
<dbReference type="PANTHER" id="PTHR23026">
    <property type="entry name" value="NADPH NITROREDUCTASE"/>
    <property type="match status" value="1"/>
</dbReference>
<sequence>MENKQLLRAIKMRHSRRSFQDKMIPADMLVSAIDQINETAGLHIQLLLNNPEAFDSLKKSYGMFRGVRHLIALVGSSDDPYLYEKLGYYGEMLVLRATASNLATCWVGGTYSKNDCRCQLLPHEELVAVIAVGYGEETISMKEKVITSVIHRRHKTYAQCTKLEGTPPEWFKYGVEAALLAPSALNAQPVIFTWKASTAYASIPEKRKIEQVDLGIAKYHFELGAGCGEFGWGNHAGFTVNDNV</sequence>
<dbReference type="GO" id="GO:0016491">
    <property type="term" value="F:oxidoreductase activity"/>
    <property type="evidence" value="ECO:0007669"/>
    <property type="project" value="InterPro"/>
</dbReference>
<dbReference type="AlphaFoldDB" id="A0A2V2F1L7"/>
<dbReference type="InterPro" id="IPR050627">
    <property type="entry name" value="Nitroreductase/BluB"/>
</dbReference>
<organism evidence="2 3">
    <name type="scientific">Dielma fastidiosa</name>
    <dbReference type="NCBI Taxonomy" id="1034346"/>
    <lineage>
        <taxon>Bacteria</taxon>
        <taxon>Bacillati</taxon>
        <taxon>Bacillota</taxon>
        <taxon>Erysipelotrichia</taxon>
        <taxon>Erysipelotrichales</taxon>
        <taxon>Erysipelotrichaceae</taxon>
        <taxon>Dielma</taxon>
    </lineage>
</organism>
<dbReference type="InterPro" id="IPR000415">
    <property type="entry name" value="Nitroreductase-like"/>
</dbReference>
<protein>
    <submittedName>
        <fullName evidence="2">Putative nitroreductase</fullName>
    </submittedName>
</protein>
<dbReference type="Proteomes" id="UP000247612">
    <property type="component" value="Unassembled WGS sequence"/>
</dbReference>
<feature type="domain" description="Putative nitroreductase TM1586" evidence="1">
    <location>
        <begin position="6"/>
        <end position="225"/>
    </location>
</feature>
<evidence type="ECO:0000259" key="1">
    <source>
        <dbReference type="Pfam" id="PF14512"/>
    </source>
</evidence>
<dbReference type="PANTHER" id="PTHR23026:SF123">
    <property type="entry name" value="NAD(P)H NITROREDUCTASE RV3131-RELATED"/>
    <property type="match status" value="1"/>
</dbReference>
<dbReference type="Gene3D" id="3.40.109.30">
    <property type="entry name" value="putative nitroreductase (tm1586), domain 2"/>
    <property type="match status" value="1"/>
</dbReference>